<evidence type="ECO:0000313" key="9">
    <source>
        <dbReference type="Proteomes" id="UP000245207"/>
    </source>
</evidence>
<organism evidence="8 9">
    <name type="scientific">Artemisia annua</name>
    <name type="common">Sweet wormwood</name>
    <dbReference type="NCBI Taxonomy" id="35608"/>
    <lineage>
        <taxon>Eukaryota</taxon>
        <taxon>Viridiplantae</taxon>
        <taxon>Streptophyta</taxon>
        <taxon>Embryophyta</taxon>
        <taxon>Tracheophyta</taxon>
        <taxon>Spermatophyta</taxon>
        <taxon>Magnoliopsida</taxon>
        <taxon>eudicotyledons</taxon>
        <taxon>Gunneridae</taxon>
        <taxon>Pentapetalae</taxon>
        <taxon>asterids</taxon>
        <taxon>campanulids</taxon>
        <taxon>Asterales</taxon>
        <taxon>Asteraceae</taxon>
        <taxon>Asteroideae</taxon>
        <taxon>Anthemideae</taxon>
        <taxon>Artemisiinae</taxon>
        <taxon>Artemisia</taxon>
    </lineage>
</organism>
<gene>
    <name evidence="8" type="ORF">CTI12_AA214380</name>
</gene>
<dbReference type="InterPro" id="IPR050231">
    <property type="entry name" value="Iron_ascorbate_oxido_reductase"/>
</dbReference>
<reference evidence="8 9" key="1">
    <citation type="journal article" date="2018" name="Mol. Plant">
        <title>The genome of Artemisia annua provides insight into the evolution of Asteraceae family and artemisinin biosynthesis.</title>
        <authorList>
            <person name="Shen Q."/>
            <person name="Zhang L."/>
            <person name="Liao Z."/>
            <person name="Wang S."/>
            <person name="Yan T."/>
            <person name="Shi P."/>
            <person name="Liu M."/>
            <person name="Fu X."/>
            <person name="Pan Q."/>
            <person name="Wang Y."/>
            <person name="Lv Z."/>
            <person name="Lu X."/>
            <person name="Zhang F."/>
            <person name="Jiang W."/>
            <person name="Ma Y."/>
            <person name="Chen M."/>
            <person name="Hao X."/>
            <person name="Li L."/>
            <person name="Tang Y."/>
            <person name="Lv G."/>
            <person name="Zhou Y."/>
            <person name="Sun X."/>
            <person name="Brodelius P.E."/>
            <person name="Rose J.K.C."/>
            <person name="Tang K."/>
        </authorList>
    </citation>
    <scope>NUCLEOTIDE SEQUENCE [LARGE SCALE GENOMIC DNA]</scope>
    <source>
        <strain evidence="9">cv. Huhao1</strain>
        <tissue evidence="8">Leaf</tissue>
    </source>
</reference>
<name>A0A2U1LXD5_ARTAN</name>
<dbReference type="Pfam" id="PF03171">
    <property type="entry name" value="2OG-FeII_Oxy"/>
    <property type="match status" value="1"/>
</dbReference>
<dbReference type="EMBL" id="PKPP01007341">
    <property type="protein sequence ID" value="PWA53651.1"/>
    <property type="molecule type" value="Genomic_DNA"/>
</dbReference>
<dbReference type="GO" id="GO:0016705">
    <property type="term" value="F:oxidoreductase activity, acting on paired donors, with incorporation or reduction of molecular oxygen"/>
    <property type="evidence" value="ECO:0007669"/>
    <property type="project" value="UniProtKB-ARBA"/>
</dbReference>
<dbReference type="PANTHER" id="PTHR47990">
    <property type="entry name" value="2-OXOGLUTARATE (2OG) AND FE(II)-DEPENDENT OXYGENASE SUPERFAMILY PROTEIN-RELATED"/>
    <property type="match status" value="1"/>
</dbReference>
<dbReference type="STRING" id="35608.A0A2U1LXD5"/>
<comment type="caution">
    <text evidence="8">The sequence shown here is derived from an EMBL/GenBank/DDBJ whole genome shotgun (WGS) entry which is preliminary data.</text>
</comment>
<evidence type="ECO:0000256" key="6">
    <source>
        <dbReference type="RuleBase" id="RU003682"/>
    </source>
</evidence>
<evidence type="ECO:0000256" key="4">
    <source>
        <dbReference type="ARBA" id="ARBA00023004"/>
    </source>
</evidence>
<dbReference type="InterPro" id="IPR027443">
    <property type="entry name" value="IPNS-like_sf"/>
</dbReference>
<comment type="function">
    <text evidence="5">Probable 2-oxoglutarate-dependent dioxygenase that may be involved in glucosinolates biosynthesis. May play a role in the production of aliphatic glucosinolates.</text>
</comment>
<feature type="domain" description="Fe2OG dioxygenase" evidence="7">
    <location>
        <begin position="174"/>
        <end position="275"/>
    </location>
</feature>
<comment type="similarity">
    <text evidence="1 6">Belongs to the iron/ascorbate-dependent oxidoreductase family.</text>
</comment>
<dbReference type="GO" id="GO:0046872">
    <property type="term" value="F:metal ion binding"/>
    <property type="evidence" value="ECO:0007669"/>
    <property type="project" value="UniProtKB-KW"/>
</dbReference>
<evidence type="ECO:0000259" key="7">
    <source>
        <dbReference type="PROSITE" id="PS51471"/>
    </source>
</evidence>
<dbReference type="InterPro" id="IPR005123">
    <property type="entry name" value="Oxoglu/Fe-dep_dioxygenase_dom"/>
</dbReference>
<keyword evidence="4 6" id="KW-0408">Iron</keyword>
<keyword evidence="3 6" id="KW-0560">Oxidoreductase</keyword>
<proteinExistence type="inferred from homology"/>
<protein>
    <submittedName>
        <fullName evidence="8">2-oxoglutarate (2OG) and Fe(II)-dependent oxygenase superfamily protein</fullName>
    </submittedName>
</protein>
<accession>A0A2U1LXD5</accession>
<dbReference type="SUPFAM" id="SSF51197">
    <property type="entry name" value="Clavaminate synthase-like"/>
    <property type="match status" value="1"/>
</dbReference>
<dbReference type="PROSITE" id="PS51471">
    <property type="entry name" value="FE2OG_OXY"/>
    <property type="match status" value="1"/>
</dbReference>
<dbReference type="InterPro" id="IPR044861">
    <property type="entry name" value="IPNS-like_FE2OG_OXY"/>
</dbReference>
<dbReference type="Pfam" id="PF14226">
    <property type="entry name" value="DIOX_N"/>
    <property type="match status" value="1"/>
</dbReference>
<evidence type="ECO:0000313" key="8">
    <source>
        <dbReference type="EMBL" id="PWA53651.1"/>
    </source>
</evidence>
<dbReference type="OrthoDB" id="288590at2759"/>
<dbReference type="InterPro" id="IPR026992">
    <property type="entry name" value="DIOX_N"/>
</dbReference>
<evidence type="ECO:0000256" key="2">
    <source>
        <dbReference type="ARBA" id="ARBA00022723"/>
    </source>
</evidence>
<dbReference type="AlphaFoldDB" id="A0A2U1LXD5"/>
<sequence length="326" mass="37489">MPAREYVSSVGDMGSETPTKLPCIHFSNLDKHTNKLEWDSTKSQVHQALQEFGCFEATFHNIPPELQKSMFESLQLLFDLPLQTKLKNRSSKPFHGYVGQYPMVPLYESMGIEDAPVPEKTESFTKMLWPEGNPKFCETIQEFSEKLSKFDQMVRMMVLESLGLEKYMDEHMDSTNYLLRVMKYKGPETNESKLGLNSHTDKNIVTILHQNQVNGLEVQTKSGDWIKIQPSPDSFIVMIGDSLYAWTNGRLHSPYHRVMMSGEKARYSFGLFSIPKAGYVIRAPIEVVDEQHPLLFKPFDHVEFLQFYYTEDGQRAQSALKTYCGV</sequence>
<evidence type="ECO:0000256" key="5">
    <source>
        <dbReference type="ARBA" id="ARBA00057022"/>
    </source>
</evidence>
<evidence type="ECO:0000256" key="3">
    <source>
        <dbReference type="ARBA" id="ARBA00023002"/>
    </source>
</evidence>
<keyword evidence="9" id="KW-1185">Reference proteome</keyword>
<evidence type="ECO:0000256" key="1">
    <source>
        <dbReference type="ARBA" id="ARBA00008056"/>
    </source>
</evidence>
<dbReference type="Gene3D" id="2.60.120.330">
    <property type="entry name" value="B-lactam Antibiotic, Isopenicillin N Synthase, Chain"/>
    <property type="match status" value="1"/>
</dbReference>
<dbReference type="Proteomes" id="UP000245207">
    <property type="component" value="Unassembled WGS sequence"/>
</dbReference>
<dbReference type="FunFam" id="2.60.120.330:FF:000022">
    <property type="entry name" value="Probable 2-oxoglutarate-dependent dioxygenase AOP1.2"/>
    <property type="match status" value="1"/>
</dbReference>
<keyword evidence="2 6" id="KW-0479">Metal-binding</keyword>